<accession>A0A844F251</accession>
<evidence type="ECO:0000313" key="3">
    <source>
        <dbReference type="Proteomes" id="UP000462363"/>
    </source>
</evidence>
<dbReference type="RefSeq" id="WP_009248985.1">
    <property type="nucleotide sequence ID" value="NZ_AP024846.1"/>
</dbReference>
<comment type="caution">
    <text evidence="2">The sequence shown here is derived from an EMBL/GenBank/DDBJ whole genome shotgun (WGS) entry which is preliminary data.</text>
</comment>
<dbReference type="EMBL" id="VUMB01000008">
    <property type="protein sequence ID" value="MSS39688.1"/>
    <property type="molecule type" value="Genomic_DNA"/>
</dbReference>
<keyword evidence="1" id="KW-1133">Transmembrane helix</keyword>
<dbReference type="InterPro" id="IPR032675">
    <property type="entry name" value="LRR_dom_sf"/>
</dbReference>
<keyword evidence="1" id="KW-0812">Transmembrane</keyword>
<dbReference type="Gene3D" id="2.60.40.4270">
    <property type="entry name" value="Listeria-Bacteroides repeat domain"/>
    <property type="match status" value="1"/>
</dbReference>
<dbReference type="Proteomes" id="UP000462363">
    <property type="component" value="Unassembled WGS sequence"/>
</dbReference>
<organism evidence="2 3">
    <name type="scientific">Clostridium scindens (strain JCM 10418 / VPI 12708)</name>
    <dbReference type="NCBI Taxonomy" id="29347"/>
    <lineage>
        <taxon>Bacteria</taxon>
        <taxon>Bacillati</taxon>
        <taxon>Bacillota</taxon>
        <taxon>Clostridia</taxon>
        <taxon>Lachnospirales</taxon>
        <taxon>Lachnospiraceae</taxon>
    </lineage>
</organism>
<gene>
    <name evidence="2" type="ORF">FYJ37_04810</name>
</gene>
<evidence type="ECO:0008006" key="4">
    <source>
        <dbReference type="Google" id="ProtNLM"/>
    </source>
</evidence>
<dbReference type="AlphaFoldDB" id="A0A844F251"/>
<feature type="transmembrane region" description="Helical" evidence="1">
    <location>
        <begin position="21"/>
        <end position="38"/>
    </location>
</feature>
<evidence type="ECO:0000313" key="2">
    <source>
        <dbReference type="EMBL" id="MSS39688.1"/>
    </source>
</evidence>
<proteinExistence type="predicted"/>
<keyword evidence="1" id="KW-0472">Membrane</keyword>
<protein>
    <recommendedName>
        <fullName evidence="4">Repeat protein</fullName>
    </recommendedName>
</protein>
<dbReference type="Gene3D" id="3.80.10.10">
    <property type="entry name" value="Ribonuclease Inhibitor"/>
    <property type="match status" value="1"/>
</dbReference>
<evidence type="ECO:0000256" key="1">
    <source>
        <dbReference type="SAM" id="Phobius"/>
    </source>
</evidence>
<reference evidence="2 3" key="1">
    <citation type="submission" date="2019-08" db="EMBL/GenBank/DDBJ databases">
        <title>In-depth cultivation of the pig gut microbiome towards novel bacterial diversity and tailored functional studies.</title>
        <authorList>
            <person name="Wylensek D."/>
            <person name="Hitch T.C.A."/>
            <person name="Clavel T."/>
        </authorList>
    </citation>
    <scope>NUCLEOTIDE SEQUENCE [LARGE SCALE GENOMIC DNA]</scope>
    <source>
        <strain evidence="2 3">BL-389-WT-3D</strain>
    </source>
</reference>
<dbReference type="InterPro" id="IPR042229">
    <property type="entry name" value="Listeria/Bacterioides_rpt_sf"/>
</dbReference>
<name>A0A844F251_CLOSV</name>
<sequence>MEAVIKMTVPAVRHHVRWRQIADGVLLAGVLATLYIYARVQGSTCAKMSGSAGNGYEISDGGMSIPAQELPDTAIGVIDISGLGGLIAVRRSMEQAPVSVDEDSQALPFAAPIPDITLQVPETGLNGGGKDEENDVPITALTVSVYGNSGIPELTTFTVEQENFDAASLEIPRRLGKEFDGWYLDADGTKPFEGLAENQKALELYAGWKEFDGFICNDEGHVTSYTDLSVATGGILAFPRSPDCTGVEYGSLEGLEDIVMEVYIHTNITYIAPETFDHLRFLMYIEVAPGNPNYYSEDGILYSSSGELVAYPNGRNL</sequence>